<dbReference type="InterPro" id="IPR001932">
    <property type="entry name" value="PPM-type_phosphatase-like_dom"/>
</dbReference>
<organism evidence="2 3">
    <name type="scientific">Actinocrispum wychmicini</name>
    <dbReference type="NCBI Taxonomy" id="1213861"/>
    <lineage>
        <taxon>Bacteria</taxon>
        <taxon>Bacillati</taxon>
        <taxon>Actinomycetota</taxon>
        <taxon>Actinomycetes</taxon>
        <taxon>Pseudonocardiales</taxon>
        <taxon>Pseudonocardiaceae</taxon>
        <taxon>Actinocrispum</taxon>
    </lineage>
</organism>
<dbReference type="PROSITE" id="PS51746">
    <property type="entry name" value="PPM_2"/>
    <property type="match status" value="1"/>
</dbReference>
<name>A0A4R2JKV7_9PSEU</name>
<dbReference type="AlphaFoldDB" id="A0A4R2JKV7"/>
<dbReference type="InterPro" id="IPR036457">
    <property type="entry name" value="PPM-type-like_dom_sf"/>
</dbReference>
<dbReference type="OrthoDB" id="9801841at2"/>
<dbReference type="SUPFAM" id="SSF81606">
    <property type="entry name" value="PP2C-like"/>
    <property type="match status" value="1"/>
</dbReference>
<reference evidence="2 3" key="1">
    <citation type="submission" date="2019-03" db="EMBL/GenBank/DDBJ databases">
        <title>Genomic Encyclopedia of Type Strains, Phase IV (KMG-IV): sequencing the most valuable type-strain genomes for metagenomic binning, comparative biology and taxonomic classification.</title>
        <authorList>
            <person name="Goeker M."/>
        </authorList>
    </citation>
    <scope>NUCLEOTIDE SEQUENCE [LARGE SCALE GENOMIC DNA]</scope>
    <source>
        <strain evidence="2 3">DSM 45934</strain>
    </source>
</reference>
<comment type="caution">
    <text evidence="2">The sequence shown here is derived from an EMBL/GenBank/DDBJ whole genome shotgun (WGS) entry which is preliminary data.</text>
</comment>
<dbReference type="Gene3D" id="3.60.40.10">
    <property type="entry name" value="PPM-type phosphatase domain"/>
    <property type="match status" value="1"/>
</dbReference>
<evidence type="ECO:0000259" key="1">
    <source>
        <dbReference type="PROSITE" id="PS51746"/>
    </source>
</evidence>
<dbReference type="Proteomes" id="UP000295680">
    <property type="component" value="Unassembled WGS sequence"/>
</dbReference>
<proteinExistence type="predicted"/>
<dbReference type="Pfam" id="PF13672">
    <property type="entry name" value="PP2C_2"/>
    <property type="match status" value="1"/>
</dbReference>
<accession>A0A4R2JKV7</accession>
<dbReference type="SMART" id="SM00332">
    <property type="entry name" value="PP2Cc"/>
    <property type="match status" value="1"/>
</dbReference>
<evidence type="ECO:0000313" key="3">
    <source>
        <dbReference type="Proteomes" id="UP000295680"/>
    </source>
</evidence>
<dbReference type="EMBL" id="SLWS01000003">
    <property type="protein sequence ID" value="TCO60673.1"/>
    <property type="molecule type" value="Genomic_DNA"/>
</dbReference>
<dbReference type="CDD" id="cd00143">
    <property type="entry name" value="PP2Cc"/>
    <property type="match status" value="1"/>
</dbReference>
<dbReference type="RefSeq" id="WP_132115829.1">
    <property type="nucleotide sequence ID" value="NZ_SLWS01000003.1"/>
</dbReference>
<protein>
    <submittedName>
        <fullName evidence="2">Serine/threonine protein phosphatase PrpC</fullName>
    </submittedName>
</protein>
<evidence type="ECO:0000313" key="2">
    <source>
        <dbReference type="EMBL" id="TCO60673.1"/>
    </source>
</evidence>
<dbReference type="SMART" id="SM00331">
    <property type="entry name" value="PP2C_SIG"/>
    <property type="match status" value="1"/>
</dbReference>
<sequence>MDATVSSGSVRAIGLTGRGLLRPDNQDSVLVFEWLSQAERPQPVEFRTPLAAPLVCAVADGMGGHPAGAVASLIALTHIATAYQDWTDVPSLESGLVGLNMSVYEAGCADPDTTGMGTTVAGLVLTPDRALCFNVGDSRAYQIIDGVVEQVSTDDGVLDERGMTTNRLTQAIGDPPHRPIDPHVVELPYQDGHTRFLLCSDGVSGVVEPEVLGKLCRPRRLDRVVSGLSDAAHEAGAPDNLSIVAVDVRLPLSR</sequence>
<feature type="domain" description="PPM-type phosphatase" evidence="1">
    <location>
        <begin position="4"/>
        <end position="248"/>
    </location>
</feature>
<gene>
    <name evidence="2" type="ORF">EV192_103248</name>
</gene>
<keyword evidence="3" id="KW-1185">Reference proteome</keyword>